<keyword evidence="2" id="KW-0472">Membrane</keyword>
<feature type="transmembrane region" description="Helical" evidence="2">
    <location>
        <begin position="485"/>
        <end position="509"/>
    </location>
</feature>
<protein>
    <recommendedName>
        <fullName evidence="5">Integral membrane protein</fullName>
    </recommendedName>
</protein>
<keyword evidence="2" id="KW-1133">Transmembrane helix</keyword>
<feature type="transmembrane region" description="Helical" evidence="2">
    <location>
        <begin position="295"/>
        <end position="317"/>
    </location>
</feature>
<name>A0A7W7W4Z6_9ACTN</name>
<reference evidence="3 4" key="1">
    <citation type="submission" date="2020-08" db="EMBL/GenBank/DDBJ databases">
        <title>Sequencing the genomes of 1000 actinobacteria strains.</title>
        <authorList>
            <person name="Klenk H.-P."/>
        </authorList>
    </citation>
    <scope>NUCLEOTIDE SEQUENCE [LARGE SCALE GENOMIC DNA]</scope>
    <source>
        <strain evidence="3 4">DSM 102030</strain>
    </source>
</reference>
<evidence type="ECO:0008006" key="5">
    <source>
        <dbReference type="Google" id="ProtNLM"/>
    </source>
</evidence>
<feature type="transmembrane region" description="Helical" evidence="2">
    <location>
        <begin position="171"/>
        <end position="189"/>
    </location>
</feature>
<feature type="transmembrane region" description="Helical" evidence="2">
    <location>
        <begin position="231"/>
        <end position="251"/>
    </location>
</feature>
<sequence length="817" mass="87520">MPGESVVELRVHGVSGGQAEELLDVEPAVRVGGDGLAGFFRWRRKRDTEVVRDVPREIFAWGNLTSGRSSRALWLLLLPFMLVNVAYWMRPGRRGARPPSRIYRWADYSYGLSVRLLSLSLTALLVLAGAGIGMDLVAWQCLGYGTQCAELRPWLGFLSAPGAFLAEPGRALAAGALLPLAIVLALWRLSRRTSSVYDVTMTANGAPSADDAPLSDPDFWRNSQTLGRLRSAHIAVAVGVVTALLLTPALVHDLAAGTAASGAVLAGLLGLTLAGSTVCVLIPGTDPWWNRRADVVCRVLRDTSLLLLAVSVSYLLWPRPDWTAQGRLPGYAVGLNTLLAVQCALALLLVLAAVVLYRTNRVHSDTAMRGMAGPATAAFGVLFGGVFSAAVVYQAAGWLGGCYYPGAEAAGCIVLRPPSAYSWLQLAFSMEAAIALAALAALALFLWRRTRAEARDVAAEYQKDPEAPRAREIARARAMGSMTETLPACLTAFMLPAVALVLLVLYAAITGRLTATPVDGAQITPAAVAADSTLWVQGAVSLLVMTGSWLGGFVLAAVVWLGRSAYRDRPTRQALGVLWDVGTFWPRVAHPLAPPSYAERAVPQLTARIAGMTAHGTGVVLSGHSQGSVLAAATMWQMPERCLPYVTLLTHGSPLYRLYGRYFPAYFGPDALADLAHRLHGWRNLWRATDAIGGPIHLERDGGWTTVDRAEPLPDPRRYDAQEGEALPPEILGHAFYTRDPAYTGAAVAAVRDLNESRWHRSAVLPRAVRASDAAGGRPDVDQVNQGGGEREDREEGAEAEGGAQRDESPHAEQSRP</sequence>
<dbReference type="EMBL" id="JACHJT010000001">
    <property type="protein sequence ID" value="MBB4934138.1"/>
    <property type="molecule type" value="Genomic_DNA"/>
</dbReference>
<feature type="transmembrane region" description="Helical" evidence="2">
    <location>
        <begin position="377"/>
        <end position="396"/>
    </location>
</feature>
<keyword evidence="4" id="KW-1185">Reference proteome</keyword>
<dbReference type="AlphaFoldDB" id="A0A7W7W4Z6"/>
<evidence type="ECO:0000313" key="4">
    <source>
        <dbReference type="Proteomes" id="UP000523007"/>
    </source>
</evidence>
<feature type="transmembrane region" description="Helical" evidence="2">
    <location>
        <begin position="337"/>
        <end position="357"/>
    </location>
</feature>
<gene>
    <name evidence="3" type="ORF">F4561_004958</name>
</gene>
<evidence type="ECO:0000256" key="2">
    <source>
        <dbReference type="SAM" id="Phobius"/>
    </source>
</evidence>
<evidence type="ECO:0000313" key="3">
    <source>
        <dbReference type="EMBL" id="MBB4934138.1"/>
    </source>
</evidence>
<accession>A0A7W7W4Z6</accession>
<feature type="region of interest" description="Disordered" evidence="1">
    <location>
        <begin position="770"/>
        <end position="817"/>
    </location>
</feature>
<feature type="transmembrane region" description="Helical" evidence="2">
    <location>
        <begin position="263"/>
        <end position="283"/>
    </location>
</feature>
<organism evidence="3 4">
    <name type="scientific">Lipingzhangella halophila</name>
    <dbReference type="NCBI Taxonomy" id="1783352"/>
    <lineage>
        <taxon>Bacteria</taxon>
        <taxon>Bacillati</taxon>
        <taxon>Actinomycetota</taxon>
        <taxon>Actinomycetes</taxon>
        <taxon>Streptosporangiales</taxon>
        <taxon>Nocardiopsidaceae</taxon>
        <taxon>Lipingzhangella</taxon>
    </lineage>
</organism>
<keyword evidence="2" id="KW-0812">Transmembrane</keyword>
<feature type="transmembrane region" description="Helical" evidence="2">
    <location>
        <begin position="72"/>
        <end position="89"/>
    </location>
</feature>
<feature type="transmembrane region" description="Helical" evidence="2">
    <location>
        <begin position="423"/>
        <end position="447"/>
    </location>
</feature>
<dbReference type="Proteomes" id="UP000523007">
    <property type="component" value="Unassembled WGS sequence"/>
</dbReference>
<dbReference type="InterPro" id="IPR029058">
    <property type="entry name" value="AB_hydrolase_fold"/>
</dbReference>
<feature type="transmembrane region" description="Helical" evidence="2">
    <location>
        <begin position="539"/>
        <end position="562"/>
    </location>
</feature>
<feature type="transmembrane region" description="Helical" evidence="2">
    <location>
        <begin position="110"/>
        <end position="132"/>
    </location>
</feature>
<feature type="compositionally biased region" description="Basic and acidic residues" evidence="1">
    <location>
        <begin position="804"/>
        <end position="817"/>
    </location>
</feature>
<proteinExistence type="predicted"/>
<evidence type="ECO:0000256" key="1">
    <source>
        <dbReference type="SAM" id="MobiDB-lite"/>
    </source>
</evidence>
<dbReference type="SUPFAM" id="SSF53474">
    <property type="entry name" value="alpha/beta-Hydrolases"/>
    <property type="match status" value="1"/>
</dbReference>
<comment type="caution">
    <text evidence="3">The sequence shown here is derived from an EMBL/GenBank/DDBJ whole genome shotgun (WGS) entry which is preliminary data.</text>
</comment>